<keyword evidence="4" id="KW-1185">Reference proteome</keyword>
<name>A0A9R1A0P6_TRITD</name>
<protein>
    <recommendedName>
        <fullName evidence="2">DUF4094 domain-containing protein</fullName>
    </recommendedName>
</protein>
<reference evidence="3 4" key="1">
    <citation type="submission" date="2017-09" db="EMBL/GenBank/DDBJ databases">
        <authorList>
            <consortium name="International Durum Wheat Genome Sequencing Consortium (IDWGSC)"/>
            <person name="Milanesi L."/>
        </authorList>
    </citation>
    <scope>NUCLEOTIDE SEQUENCE [LARGE SCALE GENOMIC DNA]</scope>
    <source>
        <strain evidence="4">cv. Svevo</strain>
    </source>
</reference>
<evidence type="ECO:0000256" key="1">
    <source>
        <dbReference type="SAM" id="SignalP"/>
    </source>
</evidence>
<accession>A0A9R1A0P6</accession>
<feature type="signal peptide" evidence="1">
    <location>
        <begin position="1"/>
        <end position="23"/>
    </location>
</feature>
<dbReference type="AlphaFoldDB" id="A0A9R1A0P6"/>
<dbReference type="EMBL" id="LT934124">
    <property type="protein sequence ID" value="VAI87590.1"/>
    <property type="molecule type" value="Genomic_DNA"/>
</dbReference>
<sequence>MRSPMSAMMLAMFATMASFYVAGRLWQDAQNRVYLIKELDRRTGQGRSAISVDDTLKVVSCRQQGKRLASLEMELAAAKHEGFVGKYTSETNATHSRKKPLVVIGIMTSFGRKNYREAVRKSWLPTGSLLKKLEDEKGIVVRFIVGRSANRGDRFDREIDDENRSTNDFVTLVCLIYEFNI</sequence>
<organism evidence="3 4">
    <name type="scientific">Triticum turgidum subsp. durum</name>
    <name type="common">Durum wheat</name>
    <name type="synonym">Triticum durum</name>
    <dbReference type="NCBI Taxonomy" id="4567"/>
    <lineage>
        <taxon>Eukaryota</taxon>
        <taxon>Viridiplantae</taxon>
        <taxon>Streptophyta</taxon>
        <taxon>Embryophyta</taxon>
        <taxon>Tracheophyta</taxon>
        <taxon>Spermatophyta</taxon>
        <taxon>Magnoliopsida</taxon>
        <taxon>Liliopsida</taxon>
        <taxon>Poales</taxon>
        <taxon>Poaceae</taxon>
        <taxon>BOP clade</taxon>
        <taxon>Pooideae</taxon>
        <taxon>Triticodae</taxon>
        <taxon>Triticeae</taxon>
        <taxon>Triticinae</taxon>
        <taxon>Triticum</taxon>
    </lineage>
</organism>
<proteinExistence type="predicted"/>
<evidence type="ECO:0000313" key="4">
    <source>
        <dbReference type="Proteomes" id="UP000324705"/>
    </source>
</evidence>
<evidence type="ECO:0000313" key="3">
    <source>
        <dbReference type="EMBL" id="VAI87590.1"/>
    </source>
</evidence>
<dbReference type="InterPro" id="IPR025298">
    <property type="entry name" value="DUF4094"/>
</dbReference>
<dbReference type="Gramene" id="TRITD7Bv1G104180.4">
    <property type="protein sequence ID" value="TRITD7Bv1G104180.4"/>
    <property type="gene ID" value="TRITD7Bv1G104180"/>
</dbReference>
<gene>
    <name evidence="3" type="ORF">TRITD_7Bv1G104180</name>
</gene>
<evidence type="ECO:0000259" key="2">
    <source>
        <dbReference type="Pfam" id="PF13334"/>
    </source>
</evidence>
<feature type="chain" id="PRO_5040246498" description="DUF4094 domain-containing protein" evidence="1">
    <location>
        <begin position="24"/>
        <end position="181"/>
    </location>
</feature>
<keyword evidence="1" id="KW-0732">Signal</keyword>
<dbReference type="Pfam" id="PF13334">
    <property type="entry name" value="DUF4094"/>
    <property type="match status" value="1"/>
</dbReference>
<dbReference type="Proteomes" id="UP000324705">
    <property type="component" value="Chromosome 7B"/>
</dbReference>
<feature type="domain" description="DUF4094" evidence="2">
    <location>
        <begin position="5"/>
        <end position="80"/>
    </location>
</feature>